<dbReference type="EMBL" id="FOMX01000002">
    <property type="protein sequence ID" value="SFD48452.1"/>
    <property type="molecule type" value="Genomic_DNA"/>
</dbReference>
<dbReference type="InterPro" id="IPR028994">
    <property type="entry name" value="Integrin_alpha_N"/>
</dbReference>
<dbReference type="STRING" id="54.SAMN02745121_00189"/>
<evidence type="ECO:0000256" key="1">
    <source>
        <dbReference type="ARBA" id="ARBA00022729"/>
    </source>
</evidence>
<evidence type="ECO:0000313" key="4">
    <source>
        <dbReference type="Proteomes" id="UP000199400"/>
    </source>
</evidence>
<accession>A0A1I1SQ50</accession>
<dbReference type="Proteomes" id="UP000199400">
    <property type="component" value="Unassembled WGS sequence"/>
</dbReference>
<gene>
    <name evidence="3" type="ORF">SAMN02745121_00189</name>
</gene>
<keyword evidence="4" id="KW-1185">Reference proteome</keyword>
<sequence>MIASASSSRRNATFTLLLLVISRGAAAAPWQPDPNRAVPDDGGGVAQKVELVDIDADGFVDLAFANSRGDALGGDADAQLNALVHNDGGLGFSLLPGVFEEPDNAYVIKAGDLNGDGLPDLVVGVAYSGASYVLLNLDGAFLRHDILGGAPFSVGDLELGDVDGDGSLDIVAADWGVSQPLGEPGDGGGPLRLWLGHGNGLFTDGAAFLPGSLLSWSFDLELLDFDNDFDLDVLAASRGPGPAVALRNDDGVFVVHPIPALANKEINSAFTVLDLDADADLDLVTLQDGFGGARNTVLVGDGAGGFVDNLGAYWALVDNPIRLDFDADSLDFDNDGTPDVVVLGPQQNPGEVHARLMRNDGSSLVPTAPDGAAFAPVPELLASFGVAIADFDLDRRADLAVAVRSDVAPDAVLFGGQDVPEDSTPPRLGIIESLPAVLFPGTQALVRARVDDGRVPARWHDFRHDPLLPTYHLHGGGSIAHLRRVPSLEFAFDLADPAELAALADDDPLKHIAPGEWYGEALWRVAFDVPQQWAREHAILVWRLCASDAAGNRSCSEPATSSIARERPNDCGNGTVEPWEDCDDAVDLLCQNCTFTCGDGACIAPEDGDNCPADCAGCDDDGACEPGEDETCCDCTRCGVCGDGVCHTDQESAIGCPEDCSACGDGICDLLESEQSCSFDCAVCGDGLCSGLETSVDCPWDCSICGDCVCEGNENPDNCWEDCGLGCDDPTHGSWCGDGVCAPEERGSCLEDCPACGDGTCTPGEQDCEQDCGVCGDCLCQIAENPENCPEDCGDGVCGEGEDSATTAPEPDAVDDGLGCSCRDASGGGGLVFGLGLLARRRRRGGRSGMS</sequence>
<dbReference type="InterPro" id="IPR013517">
    <property type="entry name" value="FG-GAP"/>
</dbReference>
<keyword evidence="1 2" id="KW-0732">Signal</keyword>
<proteinExistence type="predicted"/>
<feature type="signal peptide" evidence="2">
    <location>
        <begin position="1"/>
        <end position="27"/>
    </location>
</feature>
<feature type="chain" id="PRO_5011606361" evidence="2">
    <location>
        <begin position="28"/>
        <end position="851"/>
    </location>
</feature>
<dbReference type="AlphaFoldDB" id="A0A1I1SQ50"/>
<dbReference type="SUPFAM" id="SSF69318">
    <property type="entry name" value="Integrin alpha N-terminal domain"/>
    <property type="match status" value="2"/>
</dbReference>
<dbReference type="OrthoDB" id="5382705at2"/>
<dbReference type="PANTHER" id="PTHR46580">
    <property type="entry name" value="SENSOR KINASE-RELATED"/>
    <property type="match status" value="1"/>
</dbReference>
<name>A0A1I1SQ50_9BACT</name>
<evidence type="ECO:0000256" key="2">
    <source>
        <dbReference type="SAM" id="SignalP"/>
    </source>
</evidence>
<protein>
    <submittedName>
        <fullName evidence="3">Repeat domain-containing protein</fullName>
    </submittedName>
</protein>
<reference evidence="4" key="1">
    <citation type="submission" date="2016-10" db="EMBL/GenBank/DDBJ databases">
        <authorList>
            <person name="Varghese N."/>
            <person name="Submissions S."/>
        </authorList>
    </citation>
    <scope>NUCLEOTIDE SEQUENCE [LARGE SCALE GENOMIC DNA]</scope>
    <source>
        <strain evidence="4">ATCC 25963</strain>
    </source>
</reference>
<dbReference type="Pfam" id="PF13517">
    <property type="entry name" value="FG-GAP_3"/>
    <property type="match status" value="2"/>
</dbReference>
<organism evidence="3 4">
    <name type="scientific">Nannocystis exedens</name>
    <dbReference type="NCBI Taxonomy" id="54"/>
    <lineage>
        <taxon>Bacteria</taxon>
        <taxon>Pseudomonadati</taxon>
        <taxon>Myxococcota</taxon>
        <taxon>Polyangia</taxon>
        <taxon>Nannocystales</taxon>
        <taxon>Nannocystaceae</taxon>
        <taxon>Nannocystis</taxon>
    </lineage>
</organism>
<dbReference type="Gene3D" id="2.130.10.130">
    <property type="entry name" value="Integrin alpha, N-terminal"/>
    <property type="match status" value="1"/>
</dbReference>
<evidence type="ECO:0000313" key="3">
    <source>
        <dbReference type="EMBL" id="SFD48452.1"/>
    </source>
</evidence>
<dbReference type="RefSeq" id="WP_096333281.1">
    <property type="nucleotide sequence ID" value="NZ_FOMX01000002.1"/>
</dbReference>
<dbReference type="PANTHER" id="PTHR46580:SF4">
    <property type="entry name" value="ATP_GTP-BINDING PROTEIN"/>
    <property type="match status" value="1"/>
</dbReference>